<proteinExistence type="predicted"/>
<keyword evidence="3" id="KW-0732">Signal</keyword>
<feature type="signal peptide" evidence="3">
    <location>
        <begin position="1"/>
        <end position="21"/>
    </location>
</feature>
<keyword evidence="5" id="KW-1185">Reference proteome</keyword>
<keyword evidence="2" id="KW-1133">Transmembrane helix</keyword>
<organism evidence="4 5">
    <name type="scientific">Pseudopithomyces chartarum</name>
    <dbReference type="NCBI Taxonomy" id="1892770"/>
    <lineage>
        <taxon>Eukaryota</taxon>
        <taxon>Fungi</taxon>
        <taxon>Dikarya</taxon>
        <taxon>Ascomycota</taxon>
        <taxon>Pezizomycotina</taxon>
        <taxon>Dothideomycetes</taxon>
        <taxon>Pleosporomycetidae</taxon>
        <taxon>Pleosporales</taxon>
        <taxon>Massarineae</taxon>
        <taxon>Didymosphaeriaceae</taxon>
        <taxon>Pseudopithomyces</taxon>
    </lineage>
</organism>
<sequence length="303" mass="33973">MAPLTVSILSLLLSYSLTAIASPIPTEPHTLHKRSPSPRNIGIGFAIAISLLIFASFIFYLGVQYGRTGSWLLWRHHLPTTDKLPILDTDTLKGRISSPIQMHSSALPELSPVEAQPRFAELSPMDPKKPLELSASEKSVYEMGLPSLRRPSSVDSSRGKTFYSSRKSSIATVYRKSVASVRTNGKSIYTSSEKPPKVSSWFDRKSWFCQGAMEVEVEEKRARGKDGVEGVDESILETPAPAAVLEWKQGEKTDTMDWSGMEWLTRMYDERKSRRESGMRSFYIAGRDEKEAHQDEIDPKDKS</sequence>
<feature type="compositionally biased region" description="Basic and acidic residues" evidence="1">
    <location>
        <begin position="286"/>
        <end position="303"/>
    </location>
</feature>
<protein>
    <submittedName>
        <fullName evidence="4">Uncharacterized protein</fullName>
    </submittedName>
</protein>
<reference evidence="4 5" key="1">
    <citation type="submission" date="2021-02" db="EMBL/GenBank/DDBJ databases">
        <title>Genome assembly of Pseudopithomyces chartarum.</title>
        <authorList>
            <person name="Jauregui R."/>
            <person name="Singh J."/>
            <person name="Voisey C."/>
        </authorList>
    </citation>
    <scope>NUCLEOTIDE SEQUENCE [LARGE SCALE GENOMIC DNA]</scope>
    <source>
        <strain evidence="4 5">AGR01</strain>
    </source>
</reference>
<dbReference type="Proteomes" id="UP001280581">
    <property type="component" value="Unassembled WGS sequence"/>
</dbReference>
<feature type="chain" id="PRO_5042853027" evidence="3">
    <location>
        <begin position="22"/>
        <end position="303"/>
    </location>
</feature>
<dbReference type="EMBL" id="WVTA01000008">
    <property type="protein sequence ID" value="KAK3207811.1"/>
    <property type="molecule type" value="Genomic_DNA"/>
</dbReference>
<keyword evidence="2" id="KW-0472">Membrane</keyword>
<feature type="region of interest" description="Disordered" evidence="1">
    <location>
        <begin position="282"/>
        <end position="303"/>
    </location>
</feature>
<comment type="caution">
    <text evidence="4">The sequence shown here is derived from an EMBL/GenBank/DDBJ whole genome shotgun (WGS) entry which is preliminary data.</text>
</comment>
<evidence type="ECO:0000313" key="5">
    <source>
        <dbReference type="Proteomes" id="UP001280581"/>
    </source>
</evidence>
<feature type="transmembrane region" description="Helical" evidence="2">
    <location>
        <begin position="41"/>
        <end position="63"/>
    </location>
</feature>
<gene>
    <name evidence="4" type="ORF">GRF29_96g492176</name>
</gene>
<accession>A0AAN6LV07</accession>
<evidence type="ECO:0000313" key="4">
    <source>
        <dbReference type="EMBL" id="KAK3207811.1"/>
    </source>
</evidence>
<dbReference type="AlphaFoldDB" id="A0AAN6LV07"/>
<keyword evidence="2" id="KW-0812">Transmembrane</keyword>
<name>A0AAN6LV07_9PLEO</name>
<evidence type="ECO:0000256" key="2">
    <source>
        <dbReference type="SAM" id="Phobius"/>
    </source>
</evidence>
<evidence type="ECO:0000256" key="1">
    <source>
        <dbReference type="SAM" id="MobiDB-lite"/>
    </source>
</evidence>
<evidence type="ECO:0000256" key="3">
    <source>
        <dbReference type="SAM" id="SignalP"/>
    </source>
</evidence>